<dbReference type="PROSITE" id="PS50305">
    <property type="entry name" value="SIRTUIN"/>
    <property type="match status" value="1"/>
</dbReference>
<evidence type="ECO:0000313" key="14">
    <source>
        <dbReference type="Proteomes" id="UP000078397"/>
    </source>
</evidence>
<evidence type="ECO:0000313" key="13">
    <source>
        <dbReference type="EMBL" id="OAQ59909.1"/>
    </source>
</evidence>
<evidence type="ECO:0000259" key="12">
    <source>
        <dbReference type="PROSITE" id="PS50305"/>
    </source>
</evidence>
<feature type="binding site" evidence="8">
    <location>
        <begin position="244"/>
        <end position="246"/>
    </location>
    <ligand>
        <name>NAD(+)</name>
        <dbReference type="ChEBI" id="CHEBI:57540"/>
    </ligand>
</feature>
<comment type="catalytic activity">
    <reaction evidence="6">
        <text>N(6)-acetyl-L-lysyl-[protein] + NAD(+) + H2O = 2''-O-acetyl-ADP-D-ribose + nicotinamide + L-lysyl-[protein]</text>
        <dbReference type="Rhea" id="RHEA:43636"/>
        <dbReference type="Rhea" id="RHEA-COMP:9752"/>
        <dbReference type="Rhea" id="RHEA-COMP:10731"/>
        <dbReference type="ChEBI" id="CHEBI:15377"/>
        <dbReference type="ChEBI" id="CHEBI:17154"/>
        <dbReference type="ChEBI" id="CHEBI:29969"/>
        <dbReference type="ChEBI" id="CHEBI:57540"/>
        <dbReference type="ChEBI" id="CHEBI:61930"/>
        <dbReference type="ChEBI" id="CHEBI:83767"/>
        <dbReference type="EC" id="2.3.1.286"/>
    </reaction>
</comment>
<feature type="binding site" evidence="9 10">
    <location>
        <position position="183"/>
    </location>
    <ligand>
        <name>Zn(2+)</name>
        <dbReference type="ChEBI" id="CHEBI:29105"/>
    </ligand>
</feature>
<feature type="binding site" evidence="9 10">
    <location>
        <position position="154"/>
    </location>
    <ligand>
        <name>Zn(2+)</name>
        <dbReference type="ChEBI" id="CHEBI:29105"/>
    </ligand>
</feature>
<comment type="cofactor">
    <cofactor evidence="9">
        <name>Zn(2+)</name>
        <dbReference type="ChEBI" id="CHEBI:29105"/>
    </cofactor>
    <text evidence="9">Binds 1 zinc ion per subunit.</text>
</comment>
<dbReference type="STRING" id="1380566.A0A179F469"/>
<dbReference type="PIRSF" id="PIRSF037938">
    <property type="entry name" value="SIR2_euk"/>
    <property type="match status" value="1"/>
</dbReference>
<accession>A0A179F469</accession>
<dbReference type="Gene3D" id="3.40.50.1220">
    <property type="entry name" value="TPP-binding domain"/>
    <property type="match status" value="1"/>
</dbReference>
<dbReference type="SUPFAM" id="SSF52467">
    <property type="entry name" value="DHS-like NAD/FAD-binding domain"/>
    <property type="match status" value="1"/>
</dbReference>
<feature type="compositionally biased region" description="Basic and acidic residues" evidence="11">
    <location>
        <begin position="340"/>
        <end position="383"/>
    </location>
</feature>
<evidence type="ECO:0000256" key="1">
    <source>
        <dbReference type="ARBA" id="ARBA00006924"/>
    </source>
</evidence>
<name>A0A179F469_METCM</name>
<dbReference type="GO" id="GO:0008270">
    <property type="term" value="F:zinc ion binding"/>
    <property type="evidence" value="ECO:0007669"/>
    <property type="project" value="UniProtKB-UniRule"/>
</dbReference>
<keyword evidence="2 6" id="KW-0808">Transferase</keyword>
<dbReference type="AlphaFoldDB" id="A0A179F469"/>
<dbReference type="GO" id="GO:0017136">
    <property type="term" value="F:histone deacetylase activity, NAD-dependent"/>
    <property type="evidence" value="ECO:0007669"/>
    <property type="project" value="InterPro"/>
</dbReference>
<dbReference type="InterPro" id="IPR017328">
    <property type="entry name" value="Sirtuin_class_I"/>
</dbReference>
<proteinExistence type="inferred from homology"/>
<dbReference type="CDD" id="cd01408">
    <property type="entry name" value="SIRT1"/>
    <property type="match status" value="1"/>
</dbReference>
<feature type="active site" description="Proton acceptor" evidence="7 10">
    <location>
        <position position="146"/>
    </location>
</feature>
<dbReference type="EC" id="2.3.1.286" evidence="6"/>
<dbReference type="InterPro" id="IPR029035">
    <property type="entry name" value="DHS-like_NAD/FAD-binding_dom"/>
</dbReference>
<evidence type="ECO:0000256" key="3">
    <source>
        <dbReference type="ARBA" id="ARBA00022723"/>
    </source>
</evidence>
<keyword evidence="14" id="KW-1185">Reference proteome</keyword>
<feature type="binding site" evidence="8">
    <location>
        <position position="264"/>
    </location>
    <ligand>
        <name>NAD(+)</name>
        <dbReference type="ChEBI" id="CHEBI:57540"/>
    </ligand>
</feature>
<evidence type="ECO:0000256" key="2">
    <source>
        <dbReference type="ARBA" id="ARBA00022679"/>
    </source>
</evidence>
<dbReference type="InterPro" id="IPR026591">
    <property type="entry name" value="Sirtuin_cat_small_dom_sf"/>
</dbReference>
<dbReference type="InterPro" id="IPR026590">
    <property type="entry name" value="Ssirtuin_cat_dom"/>
</dbReference>
<evidence type="ECO:0000256" key="6">
    <source>
        <dbReference type="PIRNR" id="PIRNR037938"/>
    </source>
</evidence>
<organism evidence="13 14">
    <name type="scientific">Pochonia chlamydosporia 170</name>
    <dbReference type="NCBI Taxonomy" id="1380566"/>
    <lineage>
        <taxon>Eukaryota</taxon>
        <taxon>Fungi</taxon>
        <taxon>Dikarya</taxon>
        <taxon>Ascomycota</taxon>
        <taxon>Pezizomycotina</taxon>
        <taxon>Sordariomycetes</taxon>
        <taxon>Hypocreomycetidae</taxon>
        <taxon>Hypocreales</taxon>
        <taxon>Clavicipitaceae</taxon>
        <taxon>Pochonia</taxon>
    </lineage>
</organism>
<dbReference type="PANTHER" id="PTHR11085:SF6">
    <property type="entry name" value="NAD-DEPENDENT PROTEIN DEACETYLASE SIRTUIN-2"/>
    <property type="match status" value="1"/>
</dbReference>
<evidence type="ECO:0000256" key="11">
    <source>
        <dbReference type="SAM" id="MobiDB-lite"/>
    </source>
</evidence>
<keyword evidence="3 6" id="KW-0479">Metal-binding</keyword>
<evidence type="ECO:0000256" key="4">
    <source>
        <dbReference type="ARBA" id="ARBA00022833"/>
    </source>
</evidence>
<keyword evidence="4 6" id="KW-0862">Zinc</keyword>
<dbReference type="GO" id="GO:0005634">
    <property type="term" value="C:nucleus"/>
    <property type="evidence" value="ECO:0007669"/>
    <property type="project" value="TreeGrafter"/>
</dbReference>
<feature type="binding site" evidence="8">
    <location>
        <begin position="54"/>
        <end position="56"/>
    </location>
    <ligand>
        <name>NAD(+)</name>
        <dbReference type="ChEBI" id="CHEBI:57540"/>
    </ligand>
</feature>
<dbReference type="KEGG" id="pchm:VFPPC_10002"/>
<dbReference type="Proteomes" id="UP000078397">
    <property type="component" value="Unassembled WGS sequence"/>
</dbReference>
<dbReference type="Gene3D" id="3.30.1600.10">
    <property type="entry name" value="SIR2/SIRT2 'Small Domain"/>
    <property type="match status" value="1"/>
</dbReference>
<feature type="binding site" evidence="9 10">
    <location>
        <position position="178"/>
    </location>
    <ligand>
        <name>Zn(2+)</name>
        <dbReference type="ChEBI" id="CHEBI:29105"/>
    </ligand>
</feature>
<evidence type="ECO:0000256" key="5">
    <source>
        <dbReference type="ARBA" id="ARBA00023027"/>
    </source>
</evidence>
<evidence type="ECO:0000256" key="9">
    <source>
        <dbReference type="PIRSR" id="PIRSR037938-3"/>
    </source>
</evidence>
<gene>
    <name evidence="13" type="ORF">VFPPC_10002</name>
</gene>
<evidence type="ECO:0000256" key="7">
    <source>
        <dbReference type="PIRSR" id="PIRSR037938-1"/>
    </source>
</evidence>
<keyword evidence="5 6" id="KW-0520">NAD</keyword>
<comment type="similarity">
    <text evidence="1 6">Belongs to the sirtuin family. Class I subfamily.</text>
</comment>
<evidence type="ECO:0000256" key="10">
    <source>
        <dbReference type="PROSITE-ProRule" id="PRU00236"/>
    </source>
</evidence>
<dbReference type="PANTHER" id="PTHR11085">
    <property type="entry name" value="NAD-DEPENDENT PROTEIN DEACYLASE SIRTUIN-5, MITOCHONDRIAL-RELATED"/>
    <property type="match status" value="1"/>
</dbReference>
<reference evidence="13 14" key="1">
    <citation type="journal article" date="2016" name="PLoS Pathog.">
        <title>Biosynthesis of antibiotic leucinostatins in bio-control fungus Purpureocillium lilacinum and their inhibition on phytophthora revealed by genome mining.</title>
        <authorList>
            <person name="Wang G."/>
            <person name="Liu Z."/>
            <person name="Lin R."/>
            <person name="Li E."/>
            <person name="Mao Z."/>
            <person name="Ling J."/>
            <person name="Yang Y."/>
            <person name="Yin W.B."/>
            <person name="Xie B."/>
        </authorList>
    </citation>
    <scope>NUCLEOTIDE SEQUENCE [LARGE SCALE GENOMIC DNA]</scope>
    <source>
        <strain evidence="13">170</strain>
    </source>
</reference>
<dbReference type="GeneID" id="28852443"/>
<comment type="caution">
    <text evidence="13">The sequence shown here is derived from an EMBL/GenBank/DDBJ whole genome shotgun (WGS) entry which is preliminary data.</text>
</comment>
<sequence length="414" mass="45756">MGQEESTLVDESVPPETLTERSLSAVADYIKNGPKKRIVVLTGAGISTAAGIPDFRSPKTGLYNNLARLDLPYAEAVFDISYFRTHPEPFYVLAQELYPGKFHPTISHAFIALLAQKGLLQMLFTQNIDCLERRAGVPAEKIIEAHGSFATQRCIECKTEFPDHLMTDHVFKGQVPRCNEEGCVGTVKPDIVFFGEALPSIFRDNAHQTAMADLVLILGTSLTVHPFAGLPEMVRDGKPRVLFNMERVGQLGRRADDVLELGSCDAGIRKLADELGWRDELEEYWRKVVGHEEAERQVKSAKEGHEVEDEVQKLTEGVESALRLDADSEDEAGPSNVEGADEKPDADRSRDDHKDDAGRESPSEKVEEPSKPESSEDITKTVDEAPATKATAETDSQKPVDAKIEERETEKSTL</sequence>
<dbReference type="GO" id="GO:0070403">
    <property type="term" value="F:NAD+ binding"/>
    <property type="evidence" value="ECO:0007669"/>
    <property type="project" value="UniProtKB-UniRule"/>
</dbReference>
<dbReference type="InterPro" id="IPR003000">
    <property type="entry name" value="Sirtuin"/>
</dbReference>
<feature type="compositionally biased region" description="Basic and acidic residues" evidence="11">
    <location>
        <begin position="395"/>
        <end position="414"/>
    </location>
</feature>
<dbReference type="EMBL" id="LSBJ02000004">
    <property type="protein sequence ID" value="OAQ59909.1"/>
    <property type="molecule type" value="Genomic_DNA"/>
</dbReference>
<feature type="binding site" evidence="8">
    <location>
        <begin position="126"/>
        <end position="129"/>
    </location>
    <ligand>
        <name>NAD(+)</name>
        <dbReference type="ChEBI" id="CHEBI:57540"/>
    </ligand>
</feature>
<feature type="binding site" evidence="8">
    <location>
        <begin position="220"/>
        <end position="221"/>
    </location>
    <ligand>
        <name>NAD(+)</name>
        <dbReference type="ChEBI" id="CHEBI:57540"/>
    </ligand>
</feature>
<dbReference type="Pfam" id="PF02146">
    <property type="entry name" value="SIR2"/>
    <property type="match status" value="1"/>
</dbReference>
<feature type="domain" description="Deacetylase sirtuin-type" evidence="12">
    <location>
        <begin position="16"/>
        <end position="278"/>
    </location>
</feature>
<feature type="binding site" evidence="9 10">
    <location>
        <position position="157"/>
    </location>
    <ligand>
        <name>Zn(2+)</name>
        <dbReference type="ChEBI" id="CHEBI:29105"/>
    </ligand>
</feature>
<feature type="region of interest" description="Disordered" evidence="11">
    <location>
        <begin position="323"/>
        <end position="414"/>
    </location>
</feature>
<feature type="binding site" evidence="8">
    <location>
        <begin position="44"/>
        <end position="48"/>
    </location>
    <ligand>
        <name>NAD(+)</name>
        <dbReference type="ChEBI" id="CHEBI:57540"/>
    </ligand>
</feature>
<protein>
    <recommendedName>
        <fullName evidence="6">NAD-dependent protein deacetylase</fullName>
        <ecNumber evidence="6">2.3.1.286</ecNumber>
    </recommendedName>
</protein>
<evidence type="ECO:0000256" key="8">
    <source>
        <dbReference type="PIRSR" id="PIRSR037938-2"/>
    </source>
</evidence>
<dbReference type="RefSeq" id="XP_018137870.1">
    <property type="nucleotide sequence ID" value="XM_018288449.1"/>
</dbReference>
<dbReference type="InterPro" id="IPR050134">
    <property type="entry name" value="NAD-dep_sirtuin_deacylases"/>
</dbReference>
<dbReference type="OrthoDB" id="420264at2759"/>